<feature type="transmembrane region" description="Helical" evidence="5">
    <location>
        <begin position="12"/>
        <end position="32"/>
    </location>
</feature>
<keyword evidence="7" id="KW-0547">Nucleotide-binding</keyword>
<feature type="transmembrane region" description="Helical" evidence="5">
    <location>
        <begin position="192"/>
        <end position="213"/>
    </location>
</feature>
<dbReference type="Pfam" id="PF02518">
    <property type="entry name" value="HATPase_c"/>
    <property type="match status" value="1"/>
</dbReference>
<dbReference type="InterPro" id="IPR036890">
    <property type="entry name" value="HATPase_C_sf"/>
</dbReference>
<dbReference type="EC" id="2.7.13.3" evidence="2"/>
<dbReference type="InterPro" id="IPR003594">
    <property type="entry name" value="HATPase_dom"/>
</dbReference>
<dbReference type="PANTHER" id="PTHR43395:SF10">
    <property type="entry name" value="CHEMOTAXIS PROTEIN CHEA"/>
    <property type="match status" value="1"/>
</dbReference>
<evidence type="ECO:0000313" key="7">
    <source>
        <dbReference type="EMBL" id="MDC8011584.1"/>
    </source>
</evidence>
<evidence type="ECO:0000256" key="2">
    <source>
        <dbReference type="ARBA" id="ARBA00012438"/>
    </source>
</evidence>
<dbReference type="SUPFAM" id="SSF55874">
    <property type="entry name" value="ATPase domain of HSP90 chaperone/DNA topoisomerase II/histidine kinase"/>
    <property type="match status" value="1"/>
</dbReference>
<comment type="caution">
    <text evidence="7">The sequence shown here is derived from an EMBL/GenBank/DDBJ whole genome shotgun (WGS) entry which is preliminary data.</text>
</comment>
<dbReference type="Proteomes" id="UP001139971">
    <property type="component" value="Unassembled WGS sequence"/>
</dbReference>
<dbReference type="AlphaFoldDB" id="A0A9X3YH55"/>
<dbReference type="InterPro" id="IPR051315">
    <property type="entry name" value="Bact_Chemotaxis_CheA"/>
</dbReference>
<dbReference type="Gene3D" id="1.20.120.160">
    <property type="entry name" value="HPT domain"/>
    <property type="match status" value="1"/>
</dbReference>
<keyword evidence="7" id="KW-0067">ATP-binding</keyword>
<dbReference type="CDD" id="cd00088">
    <property type="entry name" value="HPT"/>
    <property type="match status" value="1"/>
</dbReference>
<evidence type="ECO:0000256" key="1">
    <source>
        <dbReference type="ARBA" id="ARBA00000085"/>
    </source>
</evidence>
<keyword evidence="4" id="KW-0597">Phosphoprotein</keyword>
<keyword evidence="5" id="KW-1133">Transmembrane helix</keyword>
<comment type="catalytic activity">
    <reaction evidence="1">
        <text>ATP + protein L-histidine = ADP + protein N-phospho-L-histidine.</text>
        <dbReference type="EC" id="2.7.13.3"/>
    </reaction>
</comment>
<dbReference type="InterPro" id="IPR036641">
    <property type="entry name" value="HPT_dom_sf"/>
</dbReference>
<dbReference type="InterPro" id="IPR008207">
    <property type="entry name" value="Sig_transdc_His_kin_Hpt_dom"/>
</dbReference>
<dbReference type="GO" id="GO:0000155">
    <property type="term" value="F:phosphorelay sensor kinase activity"/>
    <property type="evidence" value="ECO:0007669"/>
    <property type="project" value="UniProtKB-ARBA"/>
</dbReference>
<sequence>MKTNQAGFLRKYRAIVVAIALFVTIDIALIAYNVTASYQIDRLAAVRDLSGSERSSSQIVLRALLELEADYTSKGAINADAQKALRERATLINDATRVFREGGRMPGNVDGIEYPAASTPAAIRAAEKISSLWQPYYALVTPLTSNATFDGEPLAKAVAYARANNGELFGAINDLVNDAQDRVNAETNVLRIAQVVGILLALANFIFTALLAFRRLIASDRVIAKAQKETGDILATVKEGLFLITPDYKVGEQMSASLKDVLRKDVPIGQNLFDMLGPMVTPQTLEAARDYVELLFGKRVKESLVYSLNPLSEVEVGSEGAKRYLGFQFNRVLEGEDVSYLLVTVQDATERVNLAAQVAAAKSRTREEMEVLLRVLSNDPTDVREFLRRTESALEQINDGLRQVSRRTGENYLALVNAVFRSVHSIKSESAALNLEMFEGIAHDFETDLIALRDRGDVEGADMVKLTLHLDDLFESVNSVRGFLDRISGGGVSEAERSASARFVESLRGLGRRIAADQGKEVKVTAELPVFDRLPEAMADEIRGIGLQLLRNAVAHGIEEPDERKQLGKSAIGLVHFSCRDVGQRTIEFTVRDDGRGVSPKRIREALARSGRYAQADIDAMSDRDVVMKIFEPGVSTISGSTRDAGHGAGMDVVINRVNALSGRISMSTQGHSHTEFRMRFPMPGSAVSETAVLRQTA</sequence>
<dbReference type="SMART" id="SM00387">
    <property type="entry name" value="HATPase_c"/>
    <property type="match status" value="1"/>
</dbReference>
<feature type="modified residue" description="Phosphohistidine" evidence="4">
    <location>
        <position position="424"/>
    </location>
</feature>
<proteinExistence type="predicted"/>
<accession>A0A9X3YH55</accession>
<organism evidence="7 8">
    <name type="scientific">Tahibacter soli</name>
    <dbReference type="NCBI Taxonomy" id="2983605"/>
    <lineage>
        <taxon>Bacteria</taxon>
        <taxon>Pseudomonadati</taxon>
        <taxon>Pseudomonadota</taxon>
        <taxon>Gammaproteobacteria</taxon>
        <taxon>Lysobacterales</taxon>
        <taxon>Rhodanobacteraceae</taxon>
        <taxon>Tahibacter</taxon>
    </lineage>
</organism>
<dbReference type="RefSeq" id="WP_263542800.1">
    <property type="nucleotide sequence ID" value="NZ_JAOVZO020000003.1"/>
</dbReference>
<name>A0A9X3YH55_9GAMM</name>
<gene>
    <name evidence="7" type="ORF">OD750_003385</name>
</gene>
<dbReference type="PANTHER" id="PTHR43395">
    <property type="entry name" value="SENSOR HISTIDINE KINASE CHEA"/>
    <property type="match status" value="1"/>
</dbReference>
<evidence type="ECO:0000256" key="3">
    <source>
        <dbReference type="ARBA" id="ARBA00023012"/>
    </source>
</evidence>
<evidence type="ECO:0000313" key="8">
    <source>
        <dbReference type="Proteomes" id="UP001139971"/>
    </source>
</evidence>
<dbReference type="InterPro" id="IPR004358">
    <property type="entry name" value="Sig_transdc_His_kin-like_C"/>
</dbReference>
<evidence type="ECO:0000256" key="5">
    <source>
        <dbReference type="SAM" id="Phobius"/>
    </source>
</evidence>
<dbReference type="Pfam" id="PF01627">
    <property type="entry name" value="Hpt"/>
    <property type="match status" value="1"/>
</dbReference>
<evidence type="ECO:0000256" key="4">
    <source>
        <dbReference type="PROSITE-ProRule" id="PRU00110"/>
    </source>
</evidence>
<keyword evidence="5" id="KW-0812">Transmembrane</keyword>
<dbReference type="SUPFAM" id="SSF47226">
    <property type="entry name" value="Histidine-containing phosphotransfer domain, HPT domain"/>
    <property type="match status" value="1"/>
</dbReference>
<reference evidence="7" key="1">
    <citation type="submission" date="2023-02" db="EMBL/GenBank/DDBJ databases">
        <title>Tahibacter soli sp. nov. isolated from soil.</title>
        <authorList>
            <person name="Baek J.H."/>
            <person name="Lee J.K."/>
            <person name="Choi D.G."/>
            <person name="Jeon C.O."/>
        </authorList>
    </citation>
    <scope>NUCLEOTIDE SEQUENCE</scope>
    <source>
        <strain evidence="7">BL</strain>
    </source>
</reference>
<keyword evidence="8" id="KW-1185">Reference proteome</keyword>
<dbReference type="GO" id="GO:0005524">
    <property type="term" value="F:ATP binding"/>
    <property type="evidence" value="ECO:0007669"/>
    <property type="project" value="UniProtKB-KW"/>
</dbReference>
<dbReference type="EMBL" id="JAOVZO020000003">
    <property type="protein sequence ID" value="MDC8011584.1"/>
    <property type="molecule type" value="Genomic_DNA"/>
</dbReference>
<feature type="domain" description="HPt" evidence="6">
    <location>
        <begin position="375"/>
        <end position="487"/>
    </location>
</feature>
<protein>
    <recommendedName>
        <fullName evidence="2">histidine kinase</fullName>
        <ecNumber evidence="2">2.7.13.3</ecNumber>
    </recommendedName>
</protein>
<dbReference type="PRINTS" id="PR00344">
    <property type="entry name" value="BCTRLSENSOR"/>
</dbReference>
<dbReference type="Gene3D" id="3.30.565.10">
    <property type="entry name" value="Histidine kinase-like ATPase, C-terminal domain"/>
    <property type="match status" value="1"/>
</dbReference>
<keyword evidence="3" id="KW-0902">Two-component regulatory system</keyword>
<dbReference type="PROSITE" id="PS50894">
    <property type="entry name" value="HPT"/>
    <property type="match status" value="1"/>
</dbReference>
<evidence type="ECO:0000259" key="6">
    <source>
        <dbReference type="PROSITE" id="PS50894"/>
    </source>
</evidence>
<keyword evidence="5" id="KW-0472">Membrane</keyword>